<gene>
    <name evidence="1" type="ORF">PSTT_16608</name>
</gene>
<evidence type="ECO:0000313" key="2">
    <source>
        <dbReference type="Proteomes" id="UP000239156"/>
    </source>
</evidence>
<sequence>LQISNRLVALARLVFNQYIPDIYIYTEQSPIRLQHLKISGQIGASRQLLKQISTGGCIDQGFEWLGLLFRLLRHQTNISRIKIGGPFTEALVAWIIDLGTQTAVSTSQGTSPKLLIPPAPKLLSPAAPNFSILRPQCRSLRRSRLSFRSSHHRGCTRGCEPRASDSQRLGTYSNSHYISILEGYLSSIPRTPPSSVENTDCFSI</sequence>
<accession>A0A2S4UC67</accession>
<keyword evidence="2" id="KW-1185">Reference proteome</keyword>
<name>A0A2S4UC67_9BASI</name>
<dbReference type="AlphaFoldDB" id="A0A2S4UC67"/>
<dbReference type="VEuPathDB" id="FungiDB:PSHT_02779"/>
<dbReference type="Proteomes" id="UP000239156">
    <property type="component" value="Unassembled WGS sequence"/>
</dbReference>
<dbReference type="Gene3D" id="3.65.10.20">
    <property type="entry name" value="RNA 3'-terminal phosphate cyclase domain"/>
    <property type="match status" value="1"/>
</dbReference>
<evidence type="ECO:0000313" key="1">
    <source>
        <dbReference type="EMBL" id="POV94860.1"/>
    </source>
</evidence>
<dbReference type="EMBL" id="PKSL01000384">
    <property type="protein sequence ID" value="POV94860.1"/>
    <property type="molecule type" value="Genomic_DNA"/>
</dbReference>
<dbReference type="VEuPathDB" id="FungiDB:PSTT_16608"/>
<proteinExistence type="predicted"/>
<reference evidence="1" key="1">
    <citation type="submission" date="2017-12" db="EMBL/GenBank/DDBJ databases">
        <title>Gene loss provides genomic basis for host adaptation in cereal stripe rust fungi.</title>
        <authorList>
            <person name="Xia C."/>
        </authorList>
    </citation>
    <scope>NUCLEOTIDE SEQUENCE [LARGE SCALE GENOMIC DNA]</scope>
    <source>
        <strain evidence="1">93-210</strain>
    </source>
</reference>
<dbReference type="InterPro" id="IPR037136">
    <property type="entry name" value="RNA3'_phos_cyclase_dom_sf"/>
</dbReference>
<organism evidence="1 2">
    <name type="scientific">Puccinia striiformis</name>
    <dbReference type="NCBI Taxonomy" id="27350"/>
    <lineage>
        <taxon>Eukaryota</taxon>
        <taxon>Fungi</taxon>
        <taxon>Dikarya</taxon>
        <taxon>Basidiomycota</taxon>
        <taxon>Pucciniomycotina</taxon>
        <taxon>Pucciniomycetes</taxon>
        <taxon>Pucciniales</taxon>
        <taxon>Pucciniaceae</taxon>
        <taxon>Puccinia</taxon>
    </lineage>
</organism>
<comment type="caution">
    <text evidence="1">The sequence shown here is derived from an EMBL/GenBank/DDBJ whole genome shotgun (WGS) entry which is preliminary data.</text>
</comment>
<feature type="non-terminal residue" evidence="1">
    <location>
        <position position="1"/>
    </location>
</feature>
<protein>
    <submittedName>
        <fullName evidence="1">Uncharacterized protein</fullName>
    </submittedName>
</protein>